<sequence length="45" mass="5101">MIALLKAALPYSSLSFASSLSSLFENVEIYVDDKKYVPILIFCHY</sequence>
<reference evidence="1" key="1">
    <citation type="submission" date="2021-06" db="EMBL/GenBank/DDBJ databases">
        <authorList>
            <person name="Kallberg Y."/>
            <person name="Tangrot J."/>
            <person name="Rosling A."/>
        </authorList>
    </citation>
    <scope>NUCLEOTIDE SEQUENCE</scope>
    <source>
        <strain evidence="1">MA461A</strain>
    </source>
</reference>
<dbReference type="EMBL" id="CAJVQC010000044">
    <property type="protein sequence ID" value="CAG8458873.1"/>
    <property type="molecule type" value="Genomic_DNA"/>
</dbReference>
<dbReference type="Proteomes" id="UP000789920">
    <property type="component" value="Unassembled WGS sequence"/>
</dbReference>
<name>A0ACA9K8B2_9GLOM</name>
<comment type="caution">
    <text evidence="1">The sequence shown here is derived from an EMBL/GenBank/DDBJ whole genome shotgun (WGS) entry which is preliminary data.</text>
</comment>
<keyword evidence="2" id="KW-1185">Reference proteome</keyword>
<gene>
    <name evidence="1" type="ORF">RPERSI_LOCUS66</name>
</gene>
<organism evidence="1 2">
    <name type="scientific">Racocetra persica</name>
    <dbReference type="NCBI Taxonomy" id="160502"/>
    <lineage>
        <taxon>Eukaryota</taxon>
        <taxon>Fungi</taxon>
        <taxon>Fungi incertae sedis</taxon>
        <taxon>Mucoromycota</taxon>
        <taxon>Glomeromycotina</taxon>
        <taxon>Glomeromycetes</taxon>
        <taxon>Diversisporales</taxon>
        <taxon>Gigasporaceae</taxon>
        <taxon>Racocetra</taxon>
    </lineage>
</organism>
<proteinExistence type="predicted"/>
<evidence type="ECO:0000313" key="2">
    <source>
        <dbReference type="Proteomes" id="UP000789920"/>
    </source>
</evidence>
<protein>
    <submittedName>
        <fullName evidence="1">12992_t:CDS:1</fullName>
    </submittedName>
</protein>
<accession>A0ACA9K8B2</accession>
<evidence type="ECO:0000313" key="1">
    <source>
        <dbReference type="EMBL" id="CAG8458873.1"/>
    </source>
</evidence>